<dbReference type="AlphaFoldDB" id="A0A231UT02"/>
<reference evidence="3" key="1">
    <citation type="journal article" date="2017" name="Int. J. Syst. Evol. Microbiol.">
        <title>Notoacmeibacter marinus gen. nov., sp. nov., isolated from the gut of a limpet and proposal of Notoacmeibacteraceae fam. nov. in the order Rhizobiales of the class Alphaproteobacteria.</title>
        <authorList>
            <person name="Huang Z."/>
            <person name="Guo F."/>
            <person name="Lai Q."/>
        </authorList>
    </citation>
    <scope>NUCLEOTIDE SEQUENCE [LARGE SCALE GENOMIC DNA]</scope>
    <source>
        <strain evidence="3">XMTR2A4</strain>
    </source>
</reference>
<protein>
    <submittedName>
        <fullName evidence="2">Uncharacterized protein</fullName>
    </submittedName>
</protein>
<dbReference type="RefSeq" id="WP_094077857.1">
    <property type="nucleotide sequence ID" value="NZ_NBYO01000003.1"/>
</dbReference>
<gene>
    <name evidence="2" type="ORF">B7H23_12740</name>
</gene>
<keyword evidence="3" id="KW-1185">Reference proteome</keyword>
<organism evidence="2 3">
    <name type="scientific">Notoacmeibacter marinus</name>
    <dbReference type="NCBI Taxonomy" id="1876515"/>
    <lineage>
        <taxon>Bacteria</taxon>
        <taxon>Pseudomonadati</taxon>
        <taxon>Pseudomonadota</taxon>
        <taxon>Alphaproteobacteria</taxon>
        <taxon>Hyphomicrobiales</taxon>
        <taxon>Notoacmeibacteraceae</taxon>
        <taxon>Notoacmeibacter</taxon>
    </lineage>
</organism>
<name>A0A231UT02_9HYPH</name>
<comment type="caution">
    <text evidence="2">The sequence shown here is derived from an EMBL/GenBank/DDBJ whole genome shotgun (WGS) entry which is preliminary data.</text>
</comment>
<evidence type="ECO:0000313" key="3">
    <source>
        <dbReference type="Proteomes" id="UP000215405"/>
    </source>
</evidence>
<dbReference type="EMBL" id="NBYO01000003">
    <property type="protein sequence ID" value="OXS99067.1"/>
    <property type="molecule type" value="Genomic_DNA"/>
</dbReference>
<sequence>MKPAKATASADPEHDGATDESHSPRADRPLTASEQLEELLDYPWPFPGRPPKHDLSTWTVTDDWPDPVPVTEAEIKVFERWFGDLFDELFGSGG</sequence>
<feature type="compositionally biased region" description="Basic and acidic residues" evidence="1">
    <location>
        <begin position="11"/>
        <end position="28"/>
    </location>
</feature>
<accession>A0A231UT02</accession>
<dbReference type="Proteomes" id="UP000215405">
    <property type="component" value="Unassembled WGS sequence"/>
</dbReference>
<evidence type="ECO:0000256" key="1">
    <source>
        <dbReference type="SAM" id="MobiDB-lite"/>
    </source>
</evidence>
<feature type="region of interest" description="Disordered" evidence="1">
    <location>
        <begin position="1"/>
        <end position="31"/>
    </location>
</feature>
<proteinExistence type="predicted"/>
<evidence type="ECO:0000313" key="2">
    <source>
        <dbReference type="EMBL" id="OXS99067.1"/>
    </source>
</evidence>